<sequence length="269" mass="28936">MIKAAVLGSPISHSLSPLLHSVAYKHLGVQGIYTPIEVKDGQLKGFLDSCDDSWTGFSLTMPLKEEVLELASQVSDLAKRIRSANTLYKVDNEWAAQTTDVPGFTQALHAHGKDASGHVVIVGAGATARAVAAACDGVSSHITVMARSTTKLEMMSNCVERSTLDFVSWGDCNYFESADVIVSTTPAGATDSLVDFFPANPTGLFFDVLYKPWPTKALATWVKSGAESIDGLELLIHQGIDQVGLFTGLIFDRKEMSALMRKEALKALK</sequence>
<dbReference type="EMBL" id="CAFBMZ010000093">
    <property type="protein sequence ID" value="CAB4934236.1"/>
    <property type="molecule type" value="Genomic_DNA"/>
</dbReference>
<dbReference type="SUPFAM" id="SSF53223">
    <property type="entry name" value="Aminoacid dehydrogenase-like, N-terminal domain"/>
    <property type="match status" value="1"/>
</dbReference>
<evidence type="ECO:0000259" key="1">
    <source>
        <dbReference type="Pfam" id="PF08501"/>
    </source>
</evidence>
<gene>
    <name evidence="2" type="ORF">UFOPK3684_01128</name>
</gene>
<dbReference type="InterPro" id="IPR036291">
    <property type="entry name" value="NAD(P)-bd_dom_sf"/>
</dbReference>
<feature type="domain" description="Shikimate dehydrogenase substrate binding N-terminal" evidence="1">
    <location>
        <begin position="6"/>
        <end position="87"/>
    </location>
</feature>
<dbReference type="Gene3D" id="3.40.50.720">
    <property type="entry name" value="NAD(P)-binding Rossmann-like Domain"/>
    <property type="match status" value="1"/>
</dbReference>
<dbReference type="GO" id="GO:0009423">
    <property type="term" value="P:chorismate biosynthetic process"/>
    <property type="evidence" value="ECO:0007669"/>
    <property type="project" value="TreeGrafter"/>
</dbReference>
<accession>A0A6J7ITV9</accession>
<dbReference type="GO" id="GO:0019632">
    <property type="term" value="P:shikimate metabolic process"/>
    <property type="evidence" value="ECO:0007669"/>
    <property type="project" value="TreeGrafter"/>
</dbReference>
<name>A0A6J7ITV9_9ZZZZ</name>
<dbReference type="InterPro" id="IPR046346">
    <property type="entry name" value="Aminoacid_DH-like_N_sf"/>
</dbReference>
<protein>
    <submittedName>
        <fullName evidence="2">Unannotated protein</fullName>
    </submittedName>
</protein>
<proteinExistence type="predicted"/>
<reference evidence="2" key="1">
    <citation type="submission" date="2020-05" db="EMBL/GenBank/DDBJ databases">
        <authorList>
            <person name="Chiriac C."/>
            <person name="Salcher M."/>
            <person name="Ghai R."/>
            <person name="Kavagutti S V."/>
        </authorList>
    </citation>
    <scope>NUCLEOTIDE SEQUENCE</scope>
</reference>
<dbReference type="InterPro" id="IPR013708">
    <property type="entry name" value="Shikimate_DH-bd_N"/>
</dbReference>
<dbReference type="PANTHER" id="PTHR21089:SF1">
    <property type="entry name" value="BIFUNCTIONAL 3-DEHYDROQUINATE DEHYDRATASE_SHIKIMATE DEHYDROGENASE, CHLOROPLASTIC"/>
    <property type="match status" value="1"/>
</dbReference>
<dbReference type="NCBIfam" id="NF001311">
    <property type="entry name" value="PRK00258.1-3"/>
    <property type="match status" value="1"/>
</dbReference>
<dbReference type="PANTHER" id="PTHR21089">
    <property type="entry name" value="SHIKIMATE DEHYDROGENASE"/>
    <property type="match status" value="1"/>
</dbReference>
<organism evidence="2">
    <name type="scientific">freshwater metagenome</name>
    <dbReference type="NCBI Taxonomy" id="449393"/>
    <lineage>
        <taxon>unclassified sequences</taxon>
        <taxon>metagenomes</taxon>
        <taxon>ecological metagenomes</taxon>
    </lineage>
</organism>
<dbReference type="AlphaFoldDB" id="A0A6J7ITV9"/>
<evidence type="ECO:0000313" key="2">
    <source>
        <dbReference type="EMBL" id="CAB4934236.1"/>
    </source>
</evidence>
<dbReference type="InterPro" id="IPR022893">
    <property type="entry name" value="Shikimate_DH_fam"/>
</dbReference>
<dbReference type="CDD" id="cd01065">
    <property type="entry name" value="NAD_bind_Shikimate_DH"/>
    <property type="match status" value="1"/>
</dbReference>
<dbReference type="SUPFAM" id="SSF51735">
    <property type="entry name" value="NAD(P)-binding Rossmann-fold domains"/>
    <property type="match status" value="1"/>
</dbReference>
<dbReference type="Gene3D" id="3.40.50.10860">
    <property type="entry name" value="Leucine Dehydrogenase, chain A, domain 1"/>
    <property type="match status" value="1"/>
</dbReference>
<dbReference type="GO" id="GO:0004764">
    <property type="term" value="F:shikimate 3-dehydrogenase (NADP+) activity"/>
    <property type="evidence" value="ECO:0007669"/>
    <property type="project" value="InterPro"/>
</dbReference>
<dbReference type="GO" id="GO:0050661">
    <property type="term" value="F:NADP binding"/>
    <property type="evidence" value="ECO:0007669"/>
    <property type="project" value="TreeGrafter"/>
</dbReference>
<dbReference type="GO" id="GO:0005829">
    <property type="term" value="C:cytosol"/>
    <property type="evidence" value="ECO:0007669"/>
    <property type="project" value="TreeGrafter"/>
</dbReference>
<dbReference type="Pfam" id="PF08501">
    <property type="entry name" value="Shikimate_dh_N"/>
    <property type="match status" value="1"/>
</dbReference>